<reference evidence="2" key="1">
    <citation type="journal article" date="2019" name="Int. J. Syst. Evol. Microbiol.">
        <title>The Global Catalogue of Microorganisms (GCM) 10K type strain sequencing project: providing services to taxonomists for standard genome sequencing and annotation.</title>
        <authorList>
            <consortium name="The Broad Institute Genomics Platform"/>
            <consortium name="The Broad Institute Genome Sequencing Center for Infectious Disease"/>
            <person name="Wu L."/>
            <person name="Ma J."/>
        </authorList>
    </citation>
    <scope>NUCLEOTIDE SEQUENCE [LARGE SCALE GENOMIC DNA]</scope>
    <source>
        <strain evidence="2">JCM 16924</strain>
    </source>
</reference>
<dbReference type="Proteomes" id="UP001500456">
    <property type="component" value="Unassembled WGS sequence"/>
</dbReference>
<evidence type="ECO:0000313" key="2">
    <source>
        <dbReference type="Proteomes" id="UP001500456"/>
    </source>
</evidence>
<sequence length="399" mass="45270">MTPTTLDRPGVRQGKRVLIVAQLDGYANSVKPLAIERFLREHGHDVHLADTNCLARASSTAGSLGRMLPGSARPAKLALYANDVVSKVLTRRWRLGRRHLSYYVLLTDHHLRRRILRTDLALDDFDLVICETPFDAGVLTTGTAAETLYDCPNPWADEVFYEGRLTARQHRKFRRWEKDFLEGMEHLSFSWETYGRYAQAHYGLSGDNFLQLNWGCTPAAERVRFASPPRVAYVGSLSGQFINLPLLGRLSRLYPHIDVYGGPPPNPSLGIRYRGYASPEVLSEYQFGLITCTRDPIREEGFSAKHLHYLAYGLPVLVPAWRRHLDLLRGSVPYTEENFTTVVDSLNDEAGWNAVSHEAYEQGRRLDWNRTLEPLRRLLDESLGRPEREAAAAVRSESP</sequence>
<dbReference type="RefSeq" id="WP_345569651.1">
    <property type="nucleotide sequence ID" value="NZ_BAAAZX010000030.1"/>
</dbReference>
<comment type="caution">
    <text evidence="1">The sequence shown here is derived from an EMBL/GenBank/DDBJ whole genome shotgun (WGS) entry which is preliminary data.</text>
</comment>
<name>A0ABP7T3Y9_9ACTN</name>
<dbReference type="SUPFAM" id="SSF53756">
    <property type="entry name" value="UDP-Glycosyltransferase/glycogen phosphorylase"/>
    <property type="match status" value="1"/>
</dbReference>
<organism evidence="1 2">
    <name type="scientific">Streptomyces plumbiresistens</name>
    <dbReference type="NCBI Taxonomy" id="511811"/>
    <lineage>
        <taxon>Bacteria</taxon>
        <taxon>Bacillati</taxon>
        <taxon>Actinomycetota</taxon>
        <taxon>Actinomycetes</taxon>
        <taxon>Kitasatosporales</taxon>
        <taxon>Streptomycetaceae</taxon>
        <taxon>Streptomyces</taxon>
    </lineage>
</organism>
<accession>A0ABP7T3Y9</accession>
<evidence type="ECO:0000313" key="1">
    <source>
        <dbReference type="EMBL" id="GAA4020380.1"/>
    </source>
</evidence>
<gene>
    <name evidence="1" type="ORF">GCM10022232_76200</name>
</gene>
<keyword evidence="2" id="KW-1185">Reference proteome</keyword>
<evidence type="ECO:0008006" key="3">
    <source>
        <dbReference type="Google" id="ProtNLM"/>
    </source>
</evidence>
<dbReference type="EMBL" id="BAAAZX010000030">
    <property type="protein sequence ID" value="GAA4020380.1"/>
    <property type="molecule type" value="Genomic_DNA"/>
</dbReference>
<proteinExistence type="predicted"/>
<protein>
    <recommendedName>
        <fullName evidence="3">Glycosyltransferase</fullName>
    </recommendedName>
</protein>